<dbReference type="Proteomes" id="UP000824890">
    <property type="component" value="Unassembled WGS sequence"/>
</dbReference>
<evidence type="ECO:0000256" key="1">
    <source>
        <dbReference type="SAM" id="MobiDB-lite"/>
    </source>
</evidence>
<dbReference type="InterPro" id="IPR000467">
    <property type="entry name" value="G_patch_dom"/>
</dbReference>
<comment type="caution">
    <text evidence="3">The sequence shown here is derived from an EMBL/GenBank/DDBJ whole genome shotgun (WGS) entry which is preliminary data.</text>
</comment>
<accession>A0ABQ8CX66</accession>
<dbReference type="PROSITE" id="PS50174">
    <property type="entry name" value="G_PATCH"/>
    <property type="match status" value="1"/>
</dbReference>
<dbReference type="PANTHER" id="PTHR23329:SF1">
    <property type="entry name" value="TUFTELIN-INTERACTING PROTEIN 11"/>
    <property type="match status" value="1"/>
</dbReference>
<evidence type="ECO:0000313" key="4">
    <source>
        <dbReference type="Proteomes" id="UP000824890"/>
    </source>
</evidence>
<protein>
    <recommendedName>
        <fullName evidence="2">G-patch domain-containing protein</fullName>
    </recommendedName>
</protein>
<evidence type="ECO:0000313" key="3">
    <source>
        <dbReference type="EMBL" id="KAH0921707.1"/>
    </source>
</evidence>
<dbReference type="Pfam" id="PF01585">
    <property type="entry name" value="G-patch"/>
    <property type="match status" value="1"/>
</dbReference>
<dbReference type="InterPro" id="IPR045211">
    <property type="entry name" value="TFP11/STIP/Ntr1"/>
</dbReference>
<dbReference type="PANTHER" id="PTHR23329">
    <property type="entry name" value="TUFTELIN-INTERACTING PROTEIN 11-RELATED"/>
    <property type="match status" value="1"/>
</dbReference>
<reference evidence="3 4" key="1">
    <citation type="submission" date="2021-05" db="EMBL/GenBank/DDBJ databases">
        <title>Genome Assembly of Synthetic Allotetraploid Brassica napus Reveals Homoeologous Exchanges between Subgenomes.</title>
        <authorList>
            <person name="Davis J.T."/>
        </authorList>
    </citation>
    <scope>NUCLEOTIDE SEQUENCE [LARGE SCALE GENOMIC DNA]</scope>
    <source>
        <strain evidence="4">cv. Da-Ae</strain>
        <tissue evidence="3">Seedling</tissue>
    </source>
</reference>
<dbReference type="EMBL" id="JAGKQM010000006">
    <property type="protein sequence ID" value="KAH0921707.1"/>
    <property type="molecule type" value="Genomic_DNA"/>
</dbReference>
<name>A0ABQ8CX66_BRANA</name>
<organism evidence="3 4">
    <name type="scientific">Brassica napus</name>
    <name type="common">Rape</name>
    <dbReference type="NCBI Taxonomy" id="3708"/>
    <lineage>
        <taxon>Eukaryota</taxon>
        <taxon>Viridiplantae</taxon>
        <taxon>Streptophyta</taxon>
        <taxon>Embryophyta</taxon>
        <taxon>Tracheophyta</taxon>
        <taxon>Spermatophyta</taxon>
        <taxon>Magnoliopsida</taxon>
        <taxon>eudicotyledons</taxon>
        <taxon>Gunneridae</taxon>
        <taxon>Pentapetalae</taxon>
        <taxon>rosids</taxon>
        <taxon>malvids</taxon>
        <taxon>Brassicales</taxon>
        <taxon>Brassicaceae</taxon>
        <taxon>Brassiceae</taxon>
        <taxon>Brassica</taxon>
    </lineage>
</organism>
<gene>
    <name evidence="3" type="ORF">HID58_021725</name>
</gene>
<keyword evidence="4" id="KW-1185">Reference proteome</keyword>
<evidence type="ECO:0000259" key="2">
    <source>
        <dbReference type="PROSITE" id="PS50174"/>
    </source>
</evidence>
<feature type="domain" description="G-patch" evidence="2">
    <location>
        <begin position="130"/>
        <end position="185"/>
    </location>
</feature>
<sequence>MGSDTQINKPIISFKKLNLVNIFLSILTNPELLDLGSIADSFWNLFDFAMDDASYGVFAESDSYSDDSSGGDRRTRRRMDREEADLTKPVNFVSAGGQSLAGCFWEEDSCGGEDESEGEGGDIGKFEKATKGIGMKLLAKMGYKGGGLGKNQQGIVAPIDAHLRPRNGITDGWMCCTTGYSLNREIHEWYYGWKGLFPQELSANERIRIQLKRGLDMLMEAVEGVDVSQPRAKAQDKKHFELAKAQVDDNEVLSLKEVLEVFAQEKELLFKSKPNRMHNGLQIYGFGNVSVVIDSVNQKLSAQKDGSWFIATPDDLLRMHNNNATVSGKR</sequence>
<dbReference type="SMART" id="SM00443">
    <property type="entry name" value="G_patch"/>
    <property type="match status" value="1"/>
</dbReference>
<proteinExistence type="predicted"/>
<dbReference type="Pfam" id="PF12457">
    <property type="entry name" value="TIP_N"/>
    <property type="match status" value="1"/>
</dbReference>
<feature type="region of interest" description="Disordered" evidence="1">
    <location>
        <begin position="61"/>
        <end position="83"/>
    </location>
</feature>
<dbReference type="InterPro" id="IPR022159">
    <property type="entry name" value="STIP/TFIP11_N"/>
</dbReference>